<dbReference type="Pfam" id="PF01521">
    <property type="entry name" value="Fe-S_biosyn"/>
    <property type="match status" value="1"/>
</dbReference>
<evidence type="ECO:0000313" key="2">
    <source>
        <dbReference type="EMBL" id="KRN04789.1"/>
    </source>
</evidence>
<evidence type="ECO:0000313" key="3">
    <source>
        <dbReference type="Proteomes" id="UP000051378"/>
    </source>
</evidence>
<dbReference type="Proteomes" id="UP000051378">
    <property type="component" value="Unassembled WGS sequence"/>
</dbReference>
<gene>
    <name evidence="2" type="ORF">FC86_GL001146</name>
</gene>
<proteinExistence type="predicted"/>
<dbReference type="InterPro" id="IPR000361">
    <property type="entry name" value="ATAP_core_dom"/>
</dbReference>
<dbReference type="SUPFAM" id="SSF89360">
    <property type="entry name" value="HesB-like domain"/>
    <property type="match status" value="1"/>
</dbReference>
<accession>A0A0R2DSK0</accession>
<reference evidence="2 3" key="1">
    <citation type="journal article" date="2015" name="Genome Announc.">
        <title>Expanding the biotechnology potential of lactobacilli through comparative genomics of 213 strains and associated genera.</title>
        <authorList>
            <person name="Sun Z."/>
            <person name="Harris H.M."/>
            <person name="McCann A."/>
            <person name="Guo C."/>
            <person name="Argimon S."/>
            <person name="Zhang W."/>
            <person name="Yang X."/>
            <person name="Jeffery I.B."/>
            <person name="Cooney J.C."/>
            <person name="Kagawa T.F."/>
            <person name="Liu W."/>
            <person name="Song Y."/>
            <person name="Salvetti E."/>
            <person name="Wrobel A."/>
            <person name="Rasinkangas P."/>
            <person name="Parkhill J."/>
            <person name="Rea M.C."/>
            <person name="O'Sullivan O."/>
            <person name="Ritari J."/>
            <person name="Douillard F.P."/>
            <person name="Paul Ross R."/>
            <person name="Yang R."/>
            <person name="Briner A.E."/>
            <person name="Felis G.E."/>
            <person name="de Vos W.M."/>
            <person name="Barrangou R."/>
            <person name="Klaenhammer T.R."/>
            <person name="Caufield P.W."/>
            <person name="Cui Y."/>
            <person name="Zhang H."/>
            <person name="O'Toole P.W."/>
        </authorList>
    </citation>
    <scope>NUCLEOTIDE SEQUENCE [LARGE SCALE GENOMIC DNA]</scope>
    <source>
        <strain evidence="2 3">DSM 23037</strain>
    </source>
</reference>
<evidence type="ECO:0000259" key="1">
    <source>
        <dbReference type="Pfam" id="PF01521"/>
    </source>
</evidence>
<sequence length="134" mass="14910">MKLVIKDTAKDFLKDKLPSDKRHVFLALDDGSSKFSKMGGSCAIGNKFQFVFSNQPDDDYQNVIENNFDLDLTMSKEEEAFLGNGLVLEYKNAALVLRDDSGILDGAVSVVEYTEPANADQLKKDMEKFGTKIC</sequence>
<dbReference type="RefSeq" id="WP_056974106.1">
    <property type="nucleotide sequence ID" value="NZ_AYZL01000006.1"/>
</dbReference>
<dbReference type="PATRIC" id="fig|1423744.4.peg.1176"/>
<feature type="domain" description="Core" evidence="1">
    <location>
        <begin position="1"/>
        <end position="111"/>
    </location>
</feature>
<dbReference type="STRING" id="1423744.FC86_GL001146"/>
<keyword evidence="3" id="KW-1185">Reference proteome</keyword>
<protein>
    <recommendedName>
        <fullName evidence="1">Core domain-containing protein</fullName>
    </recommendedName>
</protein>
<name>A0A0R2DSK0_9LACO</name>
<comment type="caution">
    <text evidence="2">The sequence shown here is derived from an EMBL/GenBank/DDBJ whole genome shotgun (WGS) entry which is preliminary data.</text>
</comment>
<dbReference type="Gene3D" id="2.60.300.12">
    <property type="entry name" value="HesB-like domain"/>
    <property type="match status" value="1"/>
</dbReference>
<dbReference type="EMBL" id="AYZL01000006">
    <property type="protein sequence ID" value="KRN04789.1"/>
    <property type="molecule type" value="Genomic_DNA"/>
</dbReference>
<dbReference type="InterPro" id="IPR035903">
    <property type="entry name" value="HesB-like_dom_sf"/>
</dbReference>
<dbReference type="OrthoDB" id="2187371at2"/>
<dbReference type="AlphaFoldDB" id="A0A0R2DSK0"/>
<organism evidence="2 3">
    <name type="scientific">Holzapfeliella floricola DSM 23037 = JCM 16512</name>
    <dbReference type="NCBI Taxonomy" id="1423744"/>
    <lineage>
        <taxon>Bacteria</taxon>
        <taxon>Bacillati</taxon>
        <taxon>Bacillota</taxon>
        <taxon>Bacilli</taxon>
        <taxon>Lactobacillales</taxon>
        <taxon>Lactobacillaceae</taxon>
        <taxon>Holzapfeliella</taxon>
    </lineage>
</organism>